<dbReference type="Gramene" id="TraesPARA_EIv1.0_0089360.1">
    <property type="protein sequence ID" value="TraesPARA_EIv1.0_0089360.1.CDS"/>
    <property type="gene ID" value="TraesPARA_EIv1.0_0089360"/>
</dbReference>
<reference evidence="3" key="1">
    <citation type="submission" date="2018-08" db="EMBL/GenBank/DDBJ databases">
        <authorList>
            <person name="Rossello M."/>
        </authorList>
    </citation>
    <scope>NUCLEOTIDE SEQUENCE [LARGE SCALE GENOMIC DNA]</scope>
    <source>
        <strain evidence="3">cv. Chinese Spring</strain>
    </source>
</reference>
<dbReference type="InterPro" id="IPR038974">
    <property type="entry name" value="CIF1/2"/>
</dbReference>
<keyword evidence="2" id="KW-0472">Membrane</keyword>
<dbReference type="OrthoDB" id="1936508at2759"/>
<dbReference type="RefSeq" id="XP_044362942.1">
    <property type="nucleotide sequence ID" value="XM_044507007.1"/>
</dbReference>
<dbReference type="Gramene" id="TraesCS1A02G056900.1">
    <property type="protein sequence ID" value="TraesCS1A02G056900.1"/>
    <property type="gene ID" value="TraesCS1A02G056900"/>
</dbReference>
<feature type="transmembrane region" description="Helical" evidence="2">
    <location>
        <begin position="33"/>
        <end position="53"/>
    </location>
</feature>
<protein>
    <submittedName>
        <fullName evidence="3">Uncharacterized protein</fullName>
    </submittedName>
</protein>
<dbReference type="Proteomes" id="UP000019116">
    <property type="component" value="Chromosome 1A"/>
</dbReference>
<dbReference type="Gramene" id="TraesJUL1A03G00020560.3">
    <property type="protein sequence ID" value="TraesJUL1A03G00020560.3"/>
    <property type="gene ID" value="TraesJUL1A03G00020560"/>
</dbReference>
<sequence length="110" mass="11827">MYCSDASVSARGNSGLELEGAERKKGKMGSSRVGTVSLVLLLLIVVSVCAAGGRGLAEEKIQKEHHNAVHKEGTTAPGSHPRNLMVKTNDYGRYDPTPAFSRPRFKPIPH</sequence>
<feature type="region of interest" description="Disordered" evidence="1">
    <location>
        <begin position="65"/>
        <end position="110"/>
    </location>
</feature>
<dbReference type="Gramene" id="TraesWEE_scaffold_050202_01G000200.1">
    <property type="protein sequence ID" value="TraesWEE_scaffold_050202_01G000200.1"/>
    <property type="gene ID" value="TraesWEE_scaffold_050202_01G000200"/>
</dbReference>
<dbReference type="Gramene" id="TraesJUL1A03G00020560.1">
    <property type="protein sequence ID" value="TraesJUL1A03G00020560.1"/>
    <property type="gene ID" value="TraesJUL1A03G00020560"/>
</dbReference>
<dbReference type="Gramene" id="TraesJUL1A03G00020560.2">
    <property type="protein sequence ID" value="TraesJUL1A03G00020560.2"/>
    <property type="gene ID" value="TraesJUL1A03G00020560"/>
</dbReference>
<dbReference type="PANTHER" id="PTHR35290">
    <property type="entry name" value="PROTEIN CASPARIAN STRIP INTEGRITY FACTOR 1-RELATED"/>
    <property type="match status" value="1"/>
</dbReference>
<evidence type="ECO:0000256" key="2">
    <source>
        <dbReference type="SAM" id="Phobius"/>
    </source>
</evidence>
<dbReference type="STRING" id="4565.A0A3B5XUQ5"/>
<dbReference type="Gramene" id="TraesCS1A03G0138900.1">
    <property type="protein sequence ID" value="TraesCS1A03G0138900.1.CDS"/>
    <property type="gene ID" value="TraesCS1A03G0138900"/>
</dbReference>
<dbReference type="EnsemblPlants" id="TraesCS1A02G056900.1">
    <property type="protein sequence ID" value="TraesCS1A02G056900.1"/>
    <property type="gene ID" value="TraesCS1A02G056900"/>
</dbReference>
<evidence type="ECO:0000313" key="3">
    <source>
        <dbReference type="EnsemblPlants" id="TraesCS1A02G056900.1"/>
    </source>
</evidence>
<dbReference type="PaxDb" id="4565-Traes_1AS_F798C735B.1"/>
<dbReference type="Gramene" id="TraesRN1A0100156500.1">
    <property type="protein sequence ID" value="TraesRN1A0100156500.1"/>
    <property type="gene ID" value="TraesRN1A0100156500"/>
</dbReference>
<keyword evidence="2" id="KW-1133">Transmembrane helix</keyword>
<reference evidence="3" key="2">
    <citation type="submission" date="2018-10" db="UniProtKB">
        <authorList>
            <consortium name="EnsemblPlants"/>
        </authorList>
    </citation>
    <scope>IDENTIFICATION</scope>
</reference>
<dbReference type="AlphaFoldDB" id="A0A3B5XUQ5"/>
<dbReference type="PANTHER" id="PTHR35290:SF4">
    <property type="entry name" value="OS11G0323860 PROTEIN"/>
    <property type="match status" value="1"/>
</dbReference>
<dbReference type="OMA" id="HKEHSTA"/>
<evidence type="ECO:0000256" key="1">
    <source>
        <dbReference type="SAM" id="MobiDB-lite"/>
    </source>
</evidence>
<feature type="region of interest" description="Disordered" evidence="1">
    <location>
        <begin position="1"/>
        <end position="31"/>
    </location>
</feature>
<dbReference type="Gramene" id="TraesSYM1A03G00020170.1">
    <property type="protein sequence ID" value="TraesSYM1A03G00020170.1"/>
    <property type="gene ID" value="TraesSYM1A03G00020170"/>
</dbReference>
<evidence type="ECO:0000313" key="4">
    <source>
        <dbReference type="Proteomes" id="UP000019116"/>
    </source>
</evidence>
<accession>A0A3B5XUQ5</accession>
<feature type="compositionally biased region" description="Polar residues" evidence="1">
    <location>
        <begin position="1"/>
        <end position="12"/>
    </location>
</feature>
<dbReference type="Gramene" id="TraesCAD_scaffold_026695_01G000100.1">
    <property type="protein sequence ID" value="TraesCAD_scaffold_026695_01G000100.1"/>
    <property type="gene ID" value="TraesCAD_scaffold_026695_01G000100"/>
</dbReference>
<dbReference type="GeneID" id="123085351"/>
<organism evidence="3">
    <name type="scientific">Triticum aestivum</name>
    <name type="common">Wheat</name>
    <dbReference type="NCBI Taxonomy" id="4565"/>
    <lineage>
        <taxon>Eukaryota</taxon>
        <taxon>Viridiplantae</taxon>
        <taxon>Streptophyta</taxon>
        <taxon>Embryophyta</taxon>
        <taxon>Tracheophyta</taxon>
        <taxon>Spermatophyta</taxon>
        <taxon>Magnoliopsida</taxon>
        <taxon>Liliopsida</taxon>
        <taxon>Poales</taxon>
        <taxon>Poaceae</taxon>
        <taxon>BOP clade</taxon>
        <taxon>Pooideae</taxon>
        <taxon>Triticodae</taxon>
        <taxon>Triticeae</taxon>
        <taxon>Triticinae</taxon>
        <taxon>Triticum</taxon>
    </lineage>
</organism>
<proteinExistence type="predicted"/>
<keyword evidence="4" id="KW-1185">Reference proteome</keyword>
<dbReference type="Gramene" id="TraesROB_scaffold_050875_01G000200.1">
    <property type="protein sequence ID" value="TraesROB_scaffold_050875_01G000200.1"/>
    <property type="gene ID" value="TraesROB_scaffold_050875_01G000200"/>
</dbReference>
<keyword evidence="2" id="KW-0812">Transmembrane</keyword>
<gene>
    <name evidence="3" type="primary">LOC123085351</name>
</gene>
<name>A0A3B5XUQ5_WHEAT</name>
<dbReference type="KEGG" id="taes:123085351"/>
<dbReference type="Gramene" id="TraesCLE_scaffold_058074_01G000200.1">
    <property type="protein sequence ID" value="TraesCLE_scaffold_058074_01G000200.1"/>
    <property type="gene ID" value="TraesCLE_scaffold_058074_01G000200"/>
</dbReference>